<reference evidence="1 2" key="1">
    <citation type="journal article" date="2023" name="J. Hered.">
        <title>Chromosome-level genome of the wood stork (Mycteria americana) provides insight into avian chromosome evolution.</title>
        <authorList>
            <person name="Flamio R. Jr."/>
            <person name="Ramstad K.M."/>
        </authorList>
    </citation>
    <scope>NUCLEOTIDE SEQUENCE [LARGE SCALE GENOMIC DNA]</scope>
    <source>
        <strain evidence="1">JAX WOST 10</strain>
    </source>
</reference>
<dbReference type="EMBL" id="JAUNZN010000001">
    <property type="protein sequence ID" value="KAK4832484.1"/>
    <property type="molecule type" value="Genomic_DNA"/>
</dbReference>
<dbReference type="AlphaFoldDB" id="A0AAN7NWK3"/>
<gene>
    <name evidence="1" type="ORF">QYF61_023531</name>
</gene>
<accession>A0AAN7NWK3</accession>
<sequence length="310" mass="35251">MWVQSVVAGSLRDGDNSILPTEIQKIVWDAATEKERQLQAWWRLINFTHDQVLNAVIAHVLTMAEAHIEKVYPIMGLGVNTNRSMAHPLDHRMWVRVSDGKWQSVDFEACTLERRLGFICEDDALKASDVCFDTKEGVCHFEINPQSSNKTVLAYIRKGHLLIRNYTLYRSITLISIGMDLSLVKEMLEHVTLKQLLENAKAEAKKILITVHHNGNVIKQVENLAVKVHHVDAHIPKSRATEEHQNNQQVNQAAKIEAVQVDVIWQCKGELFIVQWAHDASGHQGRDATYRWAHDQGVDLTMDTVAQVIH</sequence>
<evidence type="ECO:0000313" key="2">
    <source>
        <dbReference type="Proteomes" id="UP001333110"/>
    </source>
</evidence>
<dbReference type="Proteomes" id="UP001333110">
    <property type="component" value="Unassembled WGS sequence"/>
</dbReference>
<comment type="caution">
    <text evidence="1">The sequence shown here is derived from an EMBL/GenBank/DDBJ whole genome shotgun (WGS) entry which is preliminary data.</text>
</comment>
<evidence type="ECO:0000313" key="1">
    <source>
        <dbReference type="EMBL" id="KAK4832484.1"/>
    </source>
</evidence>
<keyword evidence="2" id="KW-1185">Reference proteome</keyword>
<organism evidence="1 2">
    <name type="scientific">Mycteria americana</name>
    <name type="common">Wood stork</name>
    <dbReference type="NCBI Taxonomy" id="33587"/>
    <lineage>
        <taxon>Eukaryota</taxon>
        <taxon>Metazoa</taxon>
        <taxon>Chordata</taxon>
        <taxon>Craniata</taxon>
        <taxon>Vertebrata</taxon>
        <taxon>Euteleostomi</taxon>
        <taxon>Archelosauria</taxon>
        <taxon>Archosauria</taxon>
        <taxon>Dinosauria</taxon>
        <taxon>Saurischia</taxon>
        <taxon>Theropoda</taxon>
        <taxon>Coelurosauria</taxon>
        <taxon>Aves</taxon>
        <taxon>Neognathae</taxon>
        <taxon>Neoaves</taxon>
        <taxon>Aequornithes</taxon>
        <taxon>Ciconiiformes</taxon>
        <taxon>Ciconiidae</taxon>
        <taxon>Mycteria</taxon>
    </lineage>
</organism>
<name>A0AAN7NWK3_MYCAM</name>
<protein>
    <submittedName>
        <fullName evidence="1">Uncharacterized protein</fullName>
    </submittedName>
</protein>
<proteinExistence type="predicted"/>